<organism evidence="2 3">
    <name type="scientific">Acaromyces ingoldii</name>
    <dbReference type="NCBI Taxonomy" id="215250"/>
    <lineage>
        <taxon>Eukaryota</taxon>
        <taxon>Fungi</taxon>
        <taxon>Dikarya</taxon>
        <taxon>Basidiomycota</taxon>
        <taxon>Ustilaginomycotina</taxon>
        <taxon>Exobasidiomycetes</taxon>
        <taxon>Exobasidiales</taxon>
        <taxon>Cryptobasidiaceae</taxon>
        <taxon>Acaromyces</taxon>
    </lineage>
</organism>
<sequence>MIGITISIHINPGAFNMMNQHHDQHQSQHLSHFQSDDGTLQRSSVSPQSSHIFSTRSRTSKRYESDMKSEKENDFKGLHLDADESRKAVWSSFNEMIRRSFTPIVKFAVLRNISVSEAVKRKRRNTLALAPPSWVTFTVDNPYGPIEERDYFKTLEQVAFVSKWANEERKKFAPVMPNQELDYMIFDKSTRRWTMRPGVTSGEVEIKKEPEIWWKDNKNKKTPVVRHQERKKKKALNRSRRHPEKYRRQKEQIE</sequence>
<feature type="compositionally biased region" description="Low complexity" evidence="1">
    <location>
        <begin position="27"/>
        <end position="37"/>
    </location>
</feature>
<evidence type="ECO:0000313" key="3">
    <source>
        <dbReference type="Proteomes" id="UP000245768"/>
    </source>
</evidence>
<name>A0A316Z278_9BASI</name>
<accession>A0A316Z278</accession>
<gene>
    <name evidence="2" type="ORF">FA10DRAFT_258395</name>
</gene>
<keyword evidence="3" id="KW-1185">Reference proteome</keyword>
<dbReference type="InParanoid" id="A0A316Z278"/>
<evidence type="ECO:0000313" key="2">
    <source>
        <dbReference type="EMBL" id="PWN94283.1"/>
    </source>
</evidence>
<dbReference type="AlphaFoldDB" id="A0A316Z278"/>
<dbReference type="RefSeq" id="XP_025381481.1">
    <property type="nucleotide sequence ID" value="XM_025519904.1"/>
</dbReference>
<dbReference type="Proteomes" id="UP000245768">
    <property type="component" value="Unassembled WGS sequence"/>
</dbReference>
<feature type="region of interest" description="Disordered" evidence="1">
    <location>
        <begin position="217"/>
        <end position="254"/>
    </location>
</feature>
<feature type="compositionally biased region" description="Basic residues" evidence="1">
    <location>
        <begin position="220"/>
        <end position="248"/>
    </location>
</feature>
<proteinExistence type="predicted"/>
<protein>
    <submittedName>
        <fullName evidence="2">Uncharacterized protein</fullName>
    </submittedName>
</protein>
<feature type="region of interest" description="Disordered" evidence="1">
    <location>
        <begin position="21"/>
        <end position="70"/>
    </location>
</feature>
<feature type="compositionally biased region" description="Basic and acidic residues" evidence="1">
    <location>
        <begin position="61"/>
        <end position="70"/>
    </location>
</feature>
<feature type="compositionally biased region" description="Polar residues" evidence="1">
    <location>
        <begin position="38"/>
        <end position="57"/>
    </location>
</feature>
<evidence type="ECO:0000256" key="1">
    <source>
        <dbReference type="SAM" id="MobiDB-lite"/>
    </source>
</evidence>
<reference evidence="2 3" key="1">
    <citation type="journal article" date="2018" name="Mol. Biol. Evol.">
        <title>Broad Genomic Sampling Reveals a Smut Pathogenic Ancestry of the Fungal Clade Ustilaginomycotina.</title>
        <authorList>
            <person name="Kijpornyongpan T."/>
            <person name="Mondo S.J."/>
            <person name="Barry K."/>
            <person name="Sandor L."/>
            <person name="Lee J."/>
            <person name="Lipzen A."/>
            <person name="Pangilinan J."/>
            <person name="LaButti K."/>
            <person name="Hainaut M."/>
            <person name="Henrissat B."/>
            <person name="Grigoriev I.V."/>
            <person name="Spatafora J.W."/>
            <person name="Aime M.C."/>
        </authorList>
    </citation>
    <scope>NUCLEOTIDE SEQUENCE [LARGE SCALE GENOMIC DNA]</scope>
    <source>
        <strain evidence="2 3">MCA 4198</strain>
    </source>
</reference>
<dbReference type="EMBL" id="KZ819634">
    <property type="protein sequence ID" value="PWN94283.1"/>
    <property type="molecule type" value="Genomic_DNA"/>
</dbReference>
<dbReference type="GeneID" id="37041820"/>